<proteinExistence type="predicted"/>
<evidence type="ECO:0000313" key="2">
    <source>
        <dbReference type="Proteomes" id="UP000784294"/>
    </source>
</evidence>
<dbReference type="AlphaFoldDB" id="A0A448WWV3"/>
<evidence type="ECO:0000313" key="1">
    <source>
        <dbReference type="EMBL" id="VEL22198.1"/>
    </source>
</evidence>
<organism evidence="1 2">
    <name type="scientific">Protopolystoma xenopodis</name>
    <dbReference type="NCBI Taxonomy" id="117903"/>
    <lineage>
        <taxon>Eukaryota</taxon>
        <taxon>Metazoa</taxon>
        <taxon>Spiralia</taxon>
        <taxon>Lophotrochozoa</taxon>
        <taxon>Platyhelminthes</taxon>
        <taxon>Monogenea</taxon>
        <taxon>Polyopisthocotylea</taxon>
        <taxon>Polystomatidea</taxon>
        <taxon>Polystomatidae</taxon>
        <taxon>Protopolystoma</taxon>
    </lineage>
</organism>
<gene>
    <name evidence="1" type="ORF">PXEA_LOCUS15638</name>
</gene>
<accession>A0A448WWV3</accession>
<name>A0A448WWV3_9PLAT</name>
<comment type="caution">
    <text evidence="1">The sequence shown here is derived from an EMBL/GenBank/DDBJ whole genome shotgun (WGS) entry which is preliminary data.</text>
</comment>
<dbReference type="EMBL" id="CAAALY010055172">
    <property type="protein sequence ID" value="VEL22198.1"/>
    <property type="molecule type" value="Genomic_DNA"/>
</dbReference>
<reference evidence="1" key="1">
    <citation type="submission" date="2018-11" db="EMBL/GenBank/DDBJ databases">
        <authorList>
            <consortium name="Pathogen Informatics"/>
        </authorList>
    </citation>
    <scope>NUCLEOTIDE SEQUENCE</scope>
</reference>
<protein>
    <submittedName>
        <fullName evidence="1">Uncharacterized protein</fullName>
    </submittedName>
</protein>
<sequence length="73" mass="8209">MCGRMVRQKVSDRSEIRCELEKGFLGYLLGSIKTAMFINFREFCLPPAALGNTTGTCPSLADWIVTHSRALWL</sequence>
<dbReference type="Proteomes" id="UP000784294">
    <property type="component" value="Unassembled WGS sequence"/>
</dbReference>
<keyword evidence="2" id="KW-1185">Reference proteome</keyword>